<dbReference type="InterPro" id="IPR036373">
    <property type="entry name" value="Ribosomal_bL17_sf"/>
</dbReference>
<evidence type="ECO:0000313" key="3">
    <source>
        <dbReference type="Proteomes" id="UP000594451"/>
    </source>
</evidence>
<dbReference type="EMBL" id="CP039370">
    <property type="protein sequence ID" value="QPJ58531.1"/>
    <property type="molecule type" value="Genomic_DNA"/>
</dbReference>
<dbReference type="GO" id="GO:0006412">
    <property type="term" value="P:translation"/>
    <property type="evidence" value="ECO:0007669"/>
    <property type="project" value="InterPro"/>
</dbReference>
<dbReference type="GO" id="GO:0005840">
    <property type="term" value="C:ribosome"/>
    <property type="evidence" value="ECO:0007669"/>
    <property type="project" value="InterPro"/>
</dbReference>
<dbReference type="SUPFAM" id="SSF64263">
    <property type="entry name" value="Prokaryotic ribosomal protein L17"/>
    <property type="match status" value="1"/>
</dbReference>
<evidence type="ECO:0000256" key="1">
    <source>
        <dbReference type="ARBA" id="ARBA00035494"/>
    </source>
</evidence>
<evidence type="ECO:0000313" key="2">
    <source>
        <dbReference type="EMBL" id="QPJ58531.1"/>
    </source>
</evidence>
<protein>
    <recommendedName>
        <fullName evidence="1">50S ribosomal protein L17</fullName>
    </recommendedName>
</protein>
<reference evidence="2 3" key="1">
    <citation type="journal article" date="2020" name="Sci. Rep.">
        <title>Morphology, ultrastructure, genomics, and phylogeny of Euplotes vanleeuwenhoeki sp. nov. and its ultra-reduced endosymbiont Candidatus Pinguicoccus supinus sp. nov.</title>
        <authorList>
            <person name="Serra V."/>
            <person name="Gammuto L."/>
            <person name="Nitla V."/>
            <person name="Castelli M."/>
            <person name="Lanzoni O."/>
            <person name="Sassera D."/>
            <person name="Bandi C."/>
            <person name="Sandeep B.V."/>
            <person name="Verni F."/>
            <person name="Modeo L."/>
            <person name="Petroni G."/>
        </authorList>
    </citation>
    <scope>NUCLEOTIDE SEQUENCE [LARGE SCALE GENOMIC DNA]</scope>
    <source>
        <strain evidence="2 3">KKR18_Esm</strain>
    </source>
</reference>
<organism evidence="2 3">
    <name type="scientific">Candidatus Pinguicoccus supinus</name>
    <dbReference type="NCBI Taxonomy" id="2529394"/>
    <lineage>
        <taxon>Bacteria</taxon>
        <taxon>Pseudomonadati</taxon>
        <taxon>Verrucomicrobiota</taxon>
        <taxon>Candidatus Pinguicoccus</taxon>
    </lineage>
</organism>
<gene>
    <name evidence="2" type="ORF">E5P55_01020</name>
</gene>
<accession>A0A7T0BRP7</accession>
<dbReference type="Pfam" id="PF01196">
    <property type="entry name" value="Ribosomal_L17"/>
    <property type="match status" value="1"/>
</dbReference>
<dbReference type="InterPro" id="IPR000456">
    <property type="entry name" value="Ribosomal_bL17"/>
</dbReference>
<keyword evidence="3" id="KW-1185">Reference proteome</keyword>
<dbReference type="AlphaFoldDB" id="A0A7T0BRP7"/>
<dbReference type="Gene3D" id="3.90.1030.10">
    <property type="entry name" value="Ribosomal protein L17"/>
    <property type="match status" value="1"/>
</dbReference>
<sequence>MRHQNINKFKVFKLHNLASALILNTQIKTSKKNARNLIRYVEKLITVCIKYHSTSSLTLKLRCVRKLLVKLRSKFISFLLIHVLAKNFLKFKSGHLRIINLPNEECCLISFLYDHERY</sequence>
<dbReference type="Proteomes" id="UP000594451">
    <property type="component" value="Chromosome"/>
</dbReference>
<dbReference type="GO" id="GO:0003735">
    <property type="term" value="F:structural constituent of ribosome"/>
    <property type="evidence" value="ECO:0007669"/>
    <property type="project" value="InterPro"/>
</dbReference>
<proteinExistence type="predicted"/>
<dbReference type="KEGG" id="psup:E5P55_01020"/>
<name>A0A7T0BRP7_9BACT</name>